<dbReference type="Pfam" id="PF13000">
    <property type="entry name" value="Acatn"/>
    <property type="match status" value="1"/>
</dbReference>
<dbReference type="InterPro" id="IPR004752">
    <property type="entry name" value="AmpG_permease/AT-1"/>
</dbReference>
<keyword evidence="3 6" id="KW-0812">Transmembrane</keyword>
<dbReference type="SUPFAM" id="SSF103473">
    <property type="entry name" value="MFS general substrate transporter"/>
    <property type="match status" value="1"/>
</dbReference>
<evidence type="ECO:0000256" key="5">
    <source>
        <dbReference type="ARBA" id="ARBA00023136"/>
    </source>
</evidence>
<sequence length="444" mass="47729">MPPATSPAPAGRRSWREAWLIYLEPASLRMLTLGFSAGLPLLLVLGTLSFWLREAGVDRTTIGYLSWVGLAYAFKWVWAPLVDRLPLPLLTRTLGRRRSWLLLSQAMVMAGLAGMAFNDPRIALTPMVWCALAVAFGSATQDIALDAFRIESADTERQAALSATYQTGYRLAMIWAGAGVLWVAARAEVAGVAGYQQGAWQTAYLVMAASMLVGTVTVLLSREPAPRPLPPARNAAQWLHGALIEPFADFLGRYRWQAVLILALIAVYRISDVVMGIMANPFYVDMGYSKDEVAAVTKVFGVLMTLAGAFLGGVLALRIGVMRVLMLGAVLSAASNLLFAWLGTRGHDLTGLIFVISADNLAGGIASAAFIAYLSGLTNVQYSATQYALLSSVMLLLPKWIAGFSGRFVDANGYTEFFVGTALLGLPVLLLVALVSRLKTESSA</sequence>
<feature type="transmembrane region" description="Helical" evidence="6">
    <location>
        <begin position="123"/>
        <end position="148"/>
    </location>
</feature>
<feature type="transmembrane region" description="Helical" evidence="6">
    <location>
        <begin position="99"/>
        <end position="117"/>
    </location>
</feature>
<evidence type="ECO:0000256" key="3">
    <source>
        <dbReference type="ARBA" id="ARBA00022692"/>
    </source>
</evidence>
<evidence type="ECO:0000256" key="6">
    <source>
        <dbReference type="SAM" id="Phobius"/>
    </source>
</evidence>
<feature type="transmembrane region" description="Helical" evidence="6">
    <location>
        <begin position="324"/>
        <end position="343"/>
    </location>
</feature>
<evidence type="ECO:0000313" key="7">
    <source>
        <dbReference type="EMBL" id="AVO41264.1"/>
    </source>
</evidence>
<accession>A0A2S0MZE3</accession>
<feature type="transmembrane region" description="Helical" evidence="6">
    <location>
        <begin position="199"/>
        <end position="220"/>
    </location>
</feature>
<dbReference type="KEGG" id="simp:C6571_08150"/>
<feature type="transmembrane region" description="Helical" evidence="6">
    <location>
        <begin position="417"/>
        <end position="435"/>
    </location>
</feature>
<dbReference type="Gene3D" id="1.20.1250.20">
    <property type="entry name" value="MFS general substrate transporter like domains"/>
    <property type="match status" value="2"/>
</dbReference>
<keyword evidence="8" id="KW-1185">Reference proteome</keyword>
<evidence type="ECO:0000313" key="8">
    <source>
        <dbReference type="Proteomes" id="UP000239326"/>
    </source>
</evidence>
<feature type="transmembrane region" description="Helical" evidence="6">
    <location>
        <begin position="387"/>
        <end position="405"/>
    </location>
</feature>
<dbReference type="GO" id="GO:0016020">
    <property type="term" value="C:membrane"/>
    <property type="evidence" value="ECO:0007669"/>
    <property type="project" value="UniProtKB-SubCell"/>
</dbReference>
<feature type="transmembrane region" description="Helical" evidence="6">
    <location>
        <begin position="30"/>
        <end position="52"/>
    </location>
</feature>
<evidence type="ECO:0000256" key="2">
    <source>
        <dbReference type="ARBA" id="ARBA00022448"/>
    </source>
</evidence>
<dbReference type="GO" id="GO:0035348">
    <property type="term" value="P:acetyl-CoA transmembrane transport"/>
    <property type="evidence" value="ECO:0007669"/>
    <property type="project" value="InterPro"/>
</dbReference>
<dbReference type="OrthoDB" id="9787815at2"/>
<dbReference type="GO" id="GO:0008521">
    <property type="term" value="F:acetyl-CoA transmembrane transporter activity"/>
    <property type="evidence" value="ECO:0007669"/>
    <property type="project" value="InterPro"/>
</dbReference>
<organism evidence="7 8">
    <name type="scientific">Simplicispira suum</name>
    <dbReference type="NCBI Taxonomy" id="2109915"/>
    <lineage>
        <taxon>Bacteria</taxon>
        <taxon>Pseudomonadati</taxon>
        <taxon>Pseudomonadota</taxon>
        <taxon>Betaproteobacteria</taxon>
        <taxon>Burkholderiales</taxon>
        <taxon>Comamonadaceae</taxon>
        <taxon>Simplicispira</taxon>
    </lineage>
</organism>
<feature type="transmembrane region" description="Helical" evidence="6">
    <location>
        <begin position="349"/>
        <end position="375"/>
    </location>
</feature>
<feature type="transmembrane region" description="Helical" evidence="6">
    <location>
        <begin position="299"/>
        <end position="317"/>
    </location>
</feature>
<dbReference type="InterPro" id="IPR036259">
    <property type="entry name" value="MFS_trans_sf"/>
</dbReference>
<comment type="subcellular location">
    <subcellularLocation>
        <location evidence="1">Membrane</location>
        <topology evidence="1">Multi-pass membrane protein</topology>
    </subcellularLocation>
</comment>
<dbReference type="RefSeq" id="WP_106446241.1">
    <property type="nucleotide sequence ID" value="NZ_CP027669.1"/>
</dbReference>
<feature type="transmembrane region" description="Helical" evidence="6">
    <location>
        <begin position="169"/>
        <end position="187"/>
    </location>
</feature>
<proteinExistence type="predicted"/>
<dbReference type="AlphaFoldDB" id="A0A2S0MZE3"/>
<dbReference type="PANTHER" id="PTHR12778">
    <property type="entry name" value="SOLUTE CARRIER FAMILY 33 ACETYL-COA TRANSPORTER -RELATED"/>
    <property type="match status" value="1"/>
</dbReference>
<protein>
    <submittedName>
        <fullName evidence="7">AmpG family muropeptide MFS transporter</fullName>
    </submittedName>
</protein>
<dbReference type="EMBL" id="CP027669">
    <property type="protein sequence ID" value="AVO41264.1"/>
    <property type="molecule type" value="Genomic_DNA"/>
</dbReference>
<keyword evidence="4 6" id="KW-1133">Transmembrane helix</keyword>
<reference evidence="7 8" key="1">
    <citation type="submission" date="2018-03" db="EMBL/GenBank/DDBJ databases">
        <title>Genome sequencing of Simplicispira sp.</title>
        <authorList>
            <person name="Kim S.-J."/>
            <person name="Heo J."/>
            <person name="Kwon S.-W."/>
        </authorList>
    </citation>
    <scope>NUCLEOTIDE SEQUENCE [LARGE SCALE GENOMIC DNA]</scope>
    <source>
        <strain evidence="7 8">SC1-8</strain>
    </source>
</reference>
<keyword evidence="2" id="KW-0813">Transport</keyword>
<dbReference type="Proteomes" id="UP000239326">
    <property type="component" value="Chromosome"/>
</dbReference>
<name>A0A2S0MZE3_9BURK</name>
<gene>
    <name evidence="7" type="ORF">C6571_08150</name>
</gene>
<keyword evidence="5 6" id="KW-0472">Membrane</keyword>
<evidence type="ECO:0000256" key="1">
    <source>
        <dbReference type="ARBA" id="ARBA00004141"/>
    </source>
</evidence>
<dbReference type="PANTHER" id="PTHR12778:SF10">
    <property type="entry name" value="MAJOR FACILITATOR SUPERFAMILY DOMAIN-CONTAINING PROTEIN 3"/>
    <property type="match status" value="1"/>
</dbReference>
<feature type="transmembrane region" description="Helical" evidence="6">
    <location>
        <begin position="258"/>
        <end position="279"/>
    </location>
</feature>
<dbReference type="NCBIfam" id="TIGR00901">
    <property type="entry name" value="2A0125"/>
    <property type="match status" value="1"/>
</dbReference>
<dbReference type="InterPro" id="IPR024371">
    <property type="entry name" value="AcetylCoA_trans_1-like"/>
</dbReference>
<evidence type="ECO:0000256" key="4">
    <source>
        <dbReference type="ARBA" id="ARBA00022989"/>
    </source>
</evidence>